<feature type="transmembrane region" description="Helical" evidence="13">
    <location>
        <begin position="7"/>
        <end position="27"/>
    </location>
</feature>
<evidence type="ECO:0000256" key="4">
    <source>
        <dbReference type="ARBA" id="ARBA00022606"/>
    </source>
</evidence>
<feature type="transmembrane region" description="Helical" evidence="13">
    <location>
        <begin position="47"/>
        <end position="70"/>
    </location>
</feature>
<keyword evidence="5 12" id="KW-0812">Transmembrane</keyword>
<accession>A0ABM1TT38</accession>
<comment type="similarity">
    <text evidence="2 11">Belongs to the G-protein coupled receptor T2R family.</text>
</comment>
<evidence type="ECO:0000256" key="2">
    <source>
        <dbReference type="ARBA" id="ARBA00007376"/>
    </source>
</evidence>
<evidence type="ECO:0000256" key="12">
    <source>
        <dbReference type="RuleBase" id="RU004424"/>
    </source>
</evidence>
<evidence type="ECO:0000256" key="3">
    <source>
        <dbReference type="ARBA" id="ARBA00022480"/>
    </source>
</evidence>
<feature type="domain" description="G-protein coupled receptors family 1 profile" evidence="14">
    <location>
        <begin position="23"/>
        <end position="250"/>
    </location>
</feature>
<dbReference type="PRINTS" id="PR00237">
    <property type="entry name" value="GPCRRHODOPSN"/>
</dbReference>
<keyword evidence="3 12" id="KW-0919">Taste</keyword>
<dbReference type="PANTHER" id="PTHR11394">
    <property type="entry name" value="TASTE RECEPTOR TYPE 2"/>
    <property type="match status" value="1"/>
</dbReference>
<comment type="subcellular location">
    <subcellularLocation>
        <location evidence="1 12">Membrane</location>
        <topology evidence="1 12">Multi-pass membrane protein</topology>
    </subcellularLocation>
</comment>
<evidence type="ECO:0000256" key="10">
    <source>
        <dbReference type="ARBA" id="ARBA00023224"/>
    </source>
</evidence>
<dbReference type="RefSeq" id="XP_026632900.1">
    <property type="nucleotide sequence ID" value="XM_026777099.1"/>
</dbReference>
<dbReference type="InterPro" id="IPR000276">
    <property type="entry name" value="GPCR_Rhodpsn"/>
</dbReference>
<dbReference type="Proteomes" id="UP000694915">
    <property type="component" value="Unplaced"/>
</dbReference>
<evidence type="ECO:0000256" key="7">
    <source>
        <dbReference type="ARBA" id="ARBA00023040"/>
    </source>
</evidence>
<sequence>MSVVLRAIIIIILSVELLMGNLGNVFIVLVNIKNWVKRRTISTTDQILMALAISRIAFLWSMVTTVLIYVMKQATIITKNLIRMIDIQLAITNHFSIWLATVLSIFYFLKIANYSNFIFLYLKWRVKKVVSVTLLASLLLLFLNILVINRYIDVWIDGHEANTSYSVILSKSTQVSRLILITTAMFTLIPFTMCLITFLLLIFSLWRHLKNIHYNAKGSRDVSTRAHIKTLQTVVTFLLLYTSFFLSVLLQFWKAGFQKKSPIVLFLFGIGIAFPSVHSWILILGNTPLRQACFSMLWWLMCRSKDAEHLDP</sequence>
<dbReference type="SUPFAM" id="SSF81321">
    <property type="entry name" value="Family A G protein-coupled receptor-like"/>
    <property type="match status" value="1"/>
</dbReference>
<keyword evidence="9 12" id="KW-0675">Receptor</keyword>
<dbReference type="InterPro" id="IPR007960">
    <property type="entry name" value="TAS2R"/>
</dbReference>
<dbReference type="PROSITE" id="PS50262">
    <property type="entry name" value="G_PROTEIN_RECEP_F1_2"/>
    <property type="match status" value="1"/>
</dbReference>
<evidence type="ECO:0000256" key="6">
    <source>
        <dbReference type="ARBA" id="ARBA00022989"/>
    </source>
</evidence>
<dbReference type="Pfam" id="PF05296">
    <property type="entry name" value="TAS2R"/>
    <property type="match status" value="1"/>
</dbReference>
<evidence type="ECO:0000256" key="13">
    <source>
        <dbReference type="SAM" id="Phobius"/>
    </source>
</evidence>
<proteinExistence type="inferred from homology"/>
<protein>
    <recommendedName>
        <fullName evidence="12">Taste receptor type 2</fullName>
    </recommendedName>
</protein>
<feature type="transmembrane region" description="Helical" evidence="13">
    <location>
        <begin position="129"/>
        <end position="148"/>
    </location>
</feature>
<keyword evidence="10 12" id="KW-0807">Transducer</keyword>
<keyword evidence="6 13" id="KW-1133">Transmembrane helix</keyword>
<dbReference type="Gene3D" id="1.20.1070.10">
    <property type="entry name" value="Rhodopsin 7-helix transmembrane proteins"/>
    <property type="match status" value="1"/>
</dbReference>
<feature type="transmembrane region" description="Helical" evidence="13">
    <location>
        <begin position="226"/>
        <end position="250"/>
    </location>
</feature>
<dbReference type="InterPro" id="IPR017452">
    <property type="entry name" value="GPCR_Rhodpsn_7TM"/>
</dbReference>
<evidence type="ECO:0000256" key="1">
    <source>
        <dbReference type="ARBA" id="ARBA00004141"/>
    </source>
</evidence>
<keyword evidence="7 12" id="KW-0297">G-protein coupled receptor</keyword>
<feature type="transmembrane region" description="Helical" evidence="13">
    <location>
        <begin position="91"/>
        <end position="109"/>
    </location>
</feature>
<keyword evidence="8 12" id="KW-0472">Membrane</keyword>
<evidence type="ECO:0000259" key="14">
    <source>
        <dbReference type="PROSITE" id="PS50262"/>
    </source>
</evidence>
<keyword evidence="4 12" id="KW-0716">Sensory transduction</keyword>
<reference evidence="16" key="1">
    <citation type="submission" date="2025-08" db="UniProtKB">
        <authorList>
            <consortium name="RefSeq"/>
        </authorList>
    </citation>
    <scope>IDENTIFICATION</scope>
</reference>
<evidence type="ECO:0000313" key="15">
    <source>
        <dbReference type="Proteomes" id="UP000694915"/>
    </source>
</evidence>
<name>A0ABM1TT38_MICOH</name>
<evidence type="ECO:0000256" key="8">
    <source>
        <dbReference type="ARBA" id="ARBA00023136"/>
    </source>
</evidence>
<keyword evidence="15" id="KW-1185">Reference proteome</keyword>
<evidence type="ECO:0000256" key="9">
    <source>
        <dbReference type="ARBA" id="ARBA00023170"/>
    </source>
</evidence>
<feature type="transmembrane region" description="Helical" evidence="13">
    <location>
        <begin position="178"/>
        <end position="206"/>
    </location>
</feature>
<dbReference type="CDD" id="cd15019">
    <property type="entry name" value="7tm_TAS2R14-like"/>
    <property type="match status" value="1"/>
</dbReference>
<dbReference type="GeneID" id="113455458"/>
<dbReference type="PANTHER" id="PTHR11394:SF75">
    <property type="entry name" value="TASTE RECEPTOR TYPE 2 MEMBER 103"/>
    <property type="match status" value="1"/>
</dbReference>
<feature type="transmembrane region" description="Helical" evidence="13">
    <location>
        <begin position="262"/>
        <end position="283"/>
    </location>
</feature>
<organism evidence="15 16">
    <name type="scientific">Microtus ochrogaster</name>
    <name type="common">Prairie vole</name>
    <dbReference type="NCBI Taxonomy" id="79684"/>
    <lineage>
        <taxon>Eukaryota</taxon>
        <taxon>Metazoa</taxon>
        <taxon>Chordata</taxon>
        <taxon>Craniata</taxon>
        <taxon>Vertebrata</taxon>
        <taxon>Euteleostomi</taxon>
        <taxon>Mammalia</taxon>
        <taxon>Eutheria</taxon>
        <taxon>Euarchontoglires</taxon>
        <taxon>Glires</taxon>
        <taxon>Rodentia</taxon>
        <taxon>Myomorpha</taxon>
        <taxon>Muroidea</taxon>
        <taxon>Cricetidae</taxon>
        <taxon>Arvicolinae</taxon>
        <taxon>Microtus</taxon>
    </lineage>
</organism>
<gene>
    <name evidence="16" type="primary">LOC113455458</name>
</gene>
<evidence type="ECO:0000313" key="16">
    <source>
        <dbReference type="RefSeq" id="XP_026632900.1"/>
    </source>
</evidence>
<evidence type="ECO:0000256" key="11">
    <source>
        <dbReference type="RuleBase" id="RU004423"/>
    </source>
</evidence>
<evidence type="ECO:0000256" key="5">
    <source>
        <dbReference type="ARBA" id="ARBA00022692"/>
    </source>
</evidence>